<keyword evidence="3" id="KW-0378">Hydrolase</keyword>
<dbReference type="GO" id="GO:0008252">
    <property type="term" value="F:nucleotidase activity"/>
    <property type="evidence" value="ECO:0007669"/>
    <property type="project" value="InterPro"/>
</dbReference>
<name>A0AAW0CBW8_9AGAR</name>
<dbReference type="Pfam" id="PF01975">
    <property type="entry name" value="SurE"/>
    <property type="match status" value="1"/>
</dbReference>
<dbReference type="Proteomes" id="UP001383192">
    <property type="component" value="Unassembled WGS sequence"/>
</dbReference>
<dbReference type="InterPro" id="IPR002828">
    <property type="entry name" value="SurE-like_Pase/nucleotidase"/>
</dbReference>
<dbReference type="InterPro" id="IPR036523">
    <property type="entry name" value="SurE-like_sf"/>
</dbReference>
<sequence length="328" mass="33776">MKFNPQNLFLVLAATPLVFVSGQKKLILTNDDGWRFQLLSKGTSSSSGTGWAVAMIRAQNDALKEAGYDVVLSCPAVNKSGTGSSTAVPTVLQTPCEFDTCPAGSPAVGFNESDPRLNYVNAFPADAASFGIQTLAPKFFDGTAPDFVVAGPNVGNNLGPTVLISGTVGAACEAALEGIPSVAFSSPSPPLTQVSYTTLESDPSSADTLSALVYASLTTTFVNTLLGAGCDPILPKGISVNVNYPSTTNCSSSEDFKWVFSRINADSSATDVETCGSTHLPAESAVVAHAGCFSSVSVFNASTKADVDADTQAFVLNKLSGLLTCLPS</sequence>
<dbReference type="InterPro" id="IPR030048">
    <property type="entry name" value="SurE"/>
</dbReference>
<gene>
    <name evidence="6" type="ORF">VNI00_011857</name>
</gene>
<evidence type="ECO:0000313" key="6">
    <source>
        <dbReference type="EMBL" id="KAK7035326.1"/>
    </source>
</evidence>
<dbReference type="EMBL" id="JAYKXP010000053">
    <property type="protein sequence ID" value="KAK7035326.1"/>
    <property type="molecule type" value="Genomic_DNA"/>
</dbReference>
<dbReference type="AlphaFoldDB" id="A0AAW0CBW8"/>
<dbReference type="PANTHER" id="PTHR30457">
    <property type="entry name" value="5'-NUCLEOTIDASE SURE"/>
    <property type="match status" value="1"/>
</dbReference>
<evidence type="ECO:0000256" key="2">
    <source>
        <dbReference type="ARBA" id="ARBA00022723"/>
    </source>
</evidence>
<feature type="chain" id="PRO_5043418299" description="Survival protein SurE-like phosphatase/nucleotidase domain-containing protein" evidence="4">
    <location>
        <begin position="23"/>
        <end position="328"/>
    </location>
</feature>
<accession>A0AAW0CBW8</accession>
<dbReference type="Gene3D" id="3.40.1210.10">
    <property type="entry name" value="Survival protein SurE-like phosphatase/nucleotidase"/>
    <property type="match status" value="1"/>
</dbReference>
<feature type="domain" description="Survival protein SurE-like phosphatase/nucleotidase" evidence="5">
    <location>
        <begin position="27"/>
        <end position="249"/>
    </location>
</feature>
<organism evidence="6 7">
    <name type="scientific">Paramarasmius palmivorus</name>
    <dbReference type="NCBI Taxonomy" id="297713"/>
    <lineage>
        <taxon>Eukaryota</taxon>
        <taxon>Fungi</taxon>
        <taxon>Dikarya</taxon>
        <taxon>Basidiomycota</taxon>
        <taxon>Agaricomycotina</taxon>
        <taxon>Agaricomycetes</taxon>
        <taxon>Agaricomycetidae</taxon>
        <taxon>Agaricales</taxon>
        <taxon>Marasmiineae</taxon>
        <taxon>Marasmiaceae</taxon>
        <taxon>Paramarasmius</taxon>
    </lineage>
</organism>
<evidence type="ECO:0000256" key="1">
    <source>
        <dbReference type="ARBA" id="ARBA00011062"/>
    </source>
</evidence>
<keyword evidence="7" id="KW-1185">Reference proteome</keyword>
<comment type="similarity">
    <text evidence="1">Belongs to the SurE nucleotidase family.</text>
</comment>
<proteinExistence type="inferred from homology"/>
<reference evidence="6 7" key="1">
    <citation type="submission" date="2024-01" db="EMBL/GenBank/DDBJ databases">
        <title>A draft genome for a cacao thread blight-causing isolate of Paramarasmius palmivorus.</title>
        <authorList>
            <person name="Baruah I.K."/>
            <person name="Bukari Y."/>
            <person name="Amoako-Attah I."/>
            <person name="Meinhardt L.W."/>
            <person name="Bailey B.A."/>
            <person name="Cohen S.P."/>
        </authorList>
    </citation>
    <scope>NUCLEOTIDE SEQUENCE [LARGE SCALE GENOMIC DNA]</scope>
    <source>
        <strain evidence="6 7">GH-12</strain>
    </source>
</reference>
<dbReference type="PANTHER" id="PTHR30457:SF0">
    <property type="entry name" value="PHOSPHATASE, PUTATIVE (AFU_ORTHOLOGUE AFUA_4G01070)-RELATED"/>
    <property type="match status" value="1"/>
</dbReference>
<evidence type="ECO:0000313" key="7">
    <source>
        <dbReference type="Proteomes" id="UP001383192"/>
    </source>
</evidence>
<keyword evidence="2" id="KW-0479">Metal-binding</keyword>
<protein>
    <recommendedName>
        <fullName evidence="5">Survival protein SurE-like phosphatase/nucleotidase domain-containing protein</fullName>
    </recommendedName>
</protein>
<evidence type="ECO:0000256" key="4">
    <source>
        <dbReference type="SAM" id="SignalP"/>
    </source>
</evidence>
<evidence type="ECO:0000259" key="5">
    <source>
        <dbReference type="Pfam" id="PF01975"/>
    </source>
</evidence>
<feature type="signal peptide" evidence="4">
    <location>
        <begin position="1"/>
        <end position="22"/>
    </location>
</feature>
<dbReference type="GO" id="GO:0046872">
    <property type="term" value="F:metal ion binding"/>
    <property type="evidence" value="ECO:0007669"/>
    <property type="project" value="UniProtKB-KW"/>
</dbReference>
<keyword evidence="4" id="KW-0732">Signal</keyword>
<comment type="caution">
    <text evidence="6">The sequence shown here is derived from an EMBL/GenBank/DDBJ whole genome shotgun (WGS) entry which is preliminary data.</text>
</comment>
<dbReference type="SUPFAM" id="SSF64167">
    <property type="entry name" value="SurE-like"/>
    <property type="match status" value="1"/>
</dbReference>
<evidence type="ECO:0000256" key="3">
    <source>
        <dbReference type="ARBA" id="ARBA00022801"/>
    </source>
</evidence>